<evidence type="ECO:0000259" key="1">
    <source>
        <dbReference type="Pfam" id="PF14295"/>
    </source>
</evidence>
<dbReference type="Gene3D" id="3.50.4.10">
    <property type="entry name" value="Hepatocyte Growth Factor"/>
    <property type="match status" value="2"/>
</dbReference>
<feature type="domain" description="Apple" evidence="1">
    <location>
        <begin position="156"/>
        <end position="196"/>
    </location>
</feature>
<dbReference type="OrthoDB" id="3778206at2759"/>
<gene>
    <name evidence="2" type="ORF">BDW02DRAFT_353163</name>
</gene>
<reference evidence="2" key="1">
    <citation type="submission" date="2020-01" db="EMBL/GenBank/DDBJ databases">
        <authorList>
            <consortium name="DOE Joint Genome Institute"/>
            <person name="Haridas S."/>
            <person name="Albert R."/>
            <person name="Binder M."/>
            <person name="Bloem J."/>
            <person name="Labutti K."/>
            <person name="Salamov A."/>
            <person name="Andreopoulos B."/>
            <person name="Baker S.E."/>
            <person name="Barry K."/>
            <person name="Bills G."/>
            <person name="Bluhm B.H."/>
            <person name="Cannon C."/>
            <person name="Castanera R."/>
            <person name="Culley D.E."/>
            <person name="Daum C."/>
            <person name="Ezra D."/>
            <person name="Gonzalez J.B."/>
            <person name="Henrissat B."/>
            <person name="Kuo A."/>
            <person name="Liang C."/>
            <person name="Lipzen A."/>
            <person name="Lutzoni F."/>
            <person name="Magnuson J."/>
            <person name="Mondo S."/>
            <person name="Nolan M."/>
            <person name="Ohm R."/>
            <person name="Pangilinan J."/>
            <person name="Park H.-J."/>
            <person name="Ramirez L."/>
            <person name="Alfaro M."/>
            <person name="Sun H."/>
            <person name="Tritt A."/>
            <person name="Yoshinaga Y."/>
            <person name="Zwiers L.-H."/>
            <person name="Turgeon B.G."/>
            <person name="Goodwin S.B."/>
            <person name="Spatafora J.W."/>
            <person name="Crous P.W."/>
            <person name="Grigoriev I.V."/>
        </authorList>
    </citation>
    <scope>NUCLEOTIDE SEQUENCE</scope>
    <source>
        <strain evidence="2">P77</strain>
    </source>
</reference>
<dbReference type="AlphaFoldDB" id="A0A6A5KCQ7"/>
<dbReference type="EMBL" id="ML975308">
    <property type="protein sequence ID" value="KAF1834040.1"/>
    <property type="molecule type" value="Genomic_DNA"/>
</dbReference>
<protein>
    <recommendedName>
        <fullName evidence="1">Apple domain-containing protein</fullName>
    </recommendedName>
</protein>
<accession>A0A6A5KCQ7</accession>
<name>A0A6A5KCQ7_9PLEO</name>
<keyword evidence="3" id="KW-1185">Reference proteome</keyword>
<evidence type="ECO:0000313" key="3">
    <source>
        <dbReference type="Proteomes" id="UP000800040"/>
    </source>
</evidence>
<dbReference type="InterPro" id="IPR003609">
    <property type="entry name" value="Pan_app"/>
</dbReference>
<dbReference type="Proteomes" id="UP000800040">
    <property type="component" value="Unassembled WGS sequence"/>
</dbReference>
<proteinExistence type="predicted"/>
<evidence type="ECO:0000313" key="2">
    <source>
        <dbReference type="EMBL" id="KAF1834040.1"/>
    </source>
</evidence>
<dbReference type="Pfam" id="PF14295">
    <property type="entry name" value="PAN_4"/>
    <property type="match status" value="2"/>
</dbReference>
<organism evidence="2 3">
    <name type="scientific">Decorospora gaudefroyi</name>
    <dbReference type="NCBI Taxonomy" id="184978"/>
    <lineage>
        <taxon>Eukaryota</taxon>
        <taxon>Fungi</taxon>
        <taxon>Dikarya</taxon>
        <taxon>Ascomycota</taxon>
        <taxon>Pezizomycotina</taxon>
        <taxon>Dothideomycetes</taxon>
        <taxon>Pleosporomycetidae</taxon>
        <taxon>Pleosporales</taxon>
        <taxon>Pleosporineae</taxon>
        <taxon>Pleosporaceae</taxon>
        <taxon>Decorospora</taxon>
    </lineage>
</organism>
<sequence>MHGVFLATSALAAFTPRQLSSGINCPGNPICPRWEGCVATSTSGSVYRMHCFNDFNGPIISVTQAALFVDCADSCAYHEGCQAFNHKDGFCYLLGENIGSSRTVTNGNAGVQIKTATPPQPSIGATTCSIPVVCPMEDGCIHSVGDKTYAVRCNYDYYGGDIAYKSTPNLSECADACTDTPGCVKVTWTSGSCYLKNDKTTTLYHSWTDSAYILELSPP</sequence>
<feature type="domain" description="Apple" evidence="1">
    <location>
        <begin position="70"/>
        <end position="88"/>
    </location>
</feature>